<dbReference type="Proteomes" id="UP000269721">
    <property type="component" value="Unassembled WGS sequence"/>
</dbReference>
<accession>A0A4P9W1T4</accession>
<evidence type="ECO:0000313" key="2">
    <source>
        <dbReference type="EMBL" id="RKO85123.1"/>
    </source>
</evidence>
<dbReference type="PROSITE" id="PS51257">
    <property type="entry name" value="PROKAR_LIPOPROTEIN"/>
    <property type="match status" value="1"/>
</dbReference>
<keyword evidence="3" id="KW-1185">Reference proteome</keyword>
<evidence type="ECO:0000313" key="3">
    <source>
        <dbReference type="Proteomes" id="UP000269721"/>
    </source>
</evidence>
<organism evidence="2 3">
    <name type="scientific">Blyttiomyces helicus</name>
    <dbReference type="NCBI Taxonomy" id="388810"/>
    <lineage>
        <taxon>Eukaryota</taxon>
        <taxon>Fungi</taxon>
        <taxon>Fungi incertae sedis</taxon>
        <taxon>Chytridiomycota</taxon>
        <taxon>Chytridiomycota incertae sedis</taxon>
        <taxon>Chytridiomycetes</taxon>
        <taxon>Chytridiomycetes incertae sedis</taxon>
        <taxon>Blyttiomyces</taxon>
    </lineage>
</organism>
<name>A0A4P9W1T4_9FUNG</name>
<dbReference type="EMBL" id="KZ999394">
    <property type="protein sequence ID" value="RKO85123.1"/>
    <property type="molecule type" value="Genomic_DNA"/>
</dbReference>
<reference evidence="3" key="1">
    <citation type="journal article" date="2018" name="Nat. Microbiol.">
        <title>Leveraging single-cell genomics to expand the fungal tree of life.</title>
        <authorList>
            <person name="Ahrendt S.R."/>
            <person name="Quandt C.A."/>
            <person name="Ciobanu D."/>
            <person name="Clum A."/>
            <person name="Salamov A."/>
            <person name="Andreopoulos B."/>
            <person name="Cheng J.F."/>
            <person name="Woyke T."/>
            <person name="Pelin A."/>
            <person name="Henrissat B."/>
            <person name="Reynolds N.K."/>
            <person name="Benny G.L."/>
            <person name="Smith M.E."/>
            <person name="James T.Y."/>
            <person name="Grigoriev I.V."/>
        </authorList>
    </citation>
    <scope>NUCLEOTIDE SEQUENCE [LARGE SCALE GENOMIC DNA]</scope>
</reference>
<evidence type="ECO:0000256" key="1">
    <source>
        <dbReference type="SAM" id="SignalP"/>
    </source>
</evidence>
<protein>
    <submittedName>
        <fullName evidence="2">Uncharacterized protein</fullName>
    </submittedName>
</protein>
<sequence>MKLSNSVVTAATVALACSGVAADLSKYHDFSKCSKIITRKEIHDDTPDEWTEWAETIRLLATTVEPVIDMARFPTSDLSGQFGAQHDLDINGGISNLTISEQVAGEGVT</sequence>
<feature type="signal peptide" evidence="1">
    <location>
        <begin position="1"/>
        <end position="22"/>
    </location>
</feature>
<dbReference type="AlphaFoldDB" id="A0A4P9W1T4"/>
<proteinExistence type="predicted"/>
<feature type="chain" id="PRO_5020271605" evidence="1">
    <location>
        <begin position="23"/>
        <end position="109"/>
    </location>
</feature>
<gene>
    <name evidence="2" type="ORF">BDK51DRAFT_48352</name>
</gene>
<keyword evidence="1" id="KW-0732">Signal</keyword>